<dbReference type="InterPro" id="IPR003795">
    <property type="entry name" value="DUF192"/>
</dbReference>
<dbReference type="Pfam" id="PF02643">
    <property type="entry name" value="DUF192"/>
    <property type="match status" value="1"/>
</dbReference>
<comment type="caution">
    <text evidence="2">The sequence shown here is derived from an EMBL/GenBank/DDBJ whole genome shotgun (WGS) entry which is preliminary data.</text>
</comment>
<dbReference type="Gene3D" id="2.60.120.1140">
    <property type="entry name" value="Protein of unknown function DUF192"/>
    <property type="match status" value="1"/>
</dbReference>
<dbReference type="PANTHER" id="PTHR37953">
    <property type="entry name" value="UPF0127 PROTEIN MJ1496"/>
    <property type="match status" value="1"/>
</dbReference>
<feature type="chain" id="PRO_5019090804" evidence="1">
    <location>
        <begin position="24"/>
        <end position="174"/>
    </location>
</feature>
<reference evidence="2 3" key="1">
    <citation type="submission" date="2018-11" db="EMBL/GenBank/DDBJ databases">
        <title>Mesobaculum littorinae gen. nov., sp. nov., isolated from Littorina scabra that represents a novel genus of the order Rhodobacteraceae.</title>
        <authorList>
            <person name="Li F."/>
        </authorList>
    </citation>
    <scope>NUCLEOTIDE SEQUENCE [LARGE SCALE GENOMIC DNA]</scope>
    <source>
        <strain evidence="2 3">M0103</strain>
    </source>
</reference>
<protein>
    <submittedName>
        <fullName evidence="2">DUF192 domain-containing protein</fullName>
    </submittedName>
</protein>
<dbReference type="PANTHER" id="PTHR37953:SF1">
    <property type="entry name" value="UPF0127 PROTEIN MJ1496"/>
    <property type="match status" value="1"/>
</dbReference>
<name>A0A438AJ84_9RHOB</name>
<feature type="signal peptide" evidence="1">
    <location>
        <begin position="1"/>
        <end position="23"/>
    </location>
</feature>
<dbReference type="Proteomes" id="UP000285908">
    <property type="component" value="Unassembled WGS sequence"/>
</dbReference>
<dbReference type="EMBL" id="RQXX01000002">
    <property type="protein sequence ID" value="RVV98841.1"/>
    <property type="molecule type" value="Genomic_DNA"/>
</dbReference>
<sequence>MSGRAVRAAAIAALVAACGPALGQSRAATVADAKEASGAVCATDRVDLRGDWGQAQFRIEIADDAAERAQGLMHRETLGRSRGMLFVYDDPRPVSFWMRNTLIPLDMVFVGPDGVVTRVHENAQPLDETPIDGGPGVLAVLEINGGLAGRMGIAEGSQLRHPAFGPDAAWSCDD</sequence>
<organism evidence="2 3">
    <name type="scientific">Mesobaculum littorinae</name>
    <dbReference type="NCBI Taxonomy" id="2486419"/>
    <lineage>
        <taxon>Bacteria</taxon>
        <taxon>Pseudomonadati</taxon>
        <taxon>Pseudomonadota</taxon>
        <taxon>Alphaproteobacteria</taxon>
        <taxon>Rhodobacterales</taxon>
        <taxon>Roseobacteraceae</taxon>
        <taxon>Mesobaculum</taxon>
    </lineage>
</organism>
<evidence type="ECO:0000313" key="3">
    <source>
        <dbReference type="Proteomes" id="UP000285908"/>
    </source>
</evidence>
<dbReference type="PROSITE" id="PS51257">
    <property type="entry name" value="PROKAR_LIPOPROTEIN"/>
    <property type="match status" value="1"/>
</dbReference>
<dbReference type="InterPro" id="IPR038695">
    <property type="entry name" value="Saro_0823-like_sf"/>
</dbReference>
<proteinExistence type="predicted"/>
<dbReference type="OrthoDB" id="9808290at2"/>
<gene>
    <name evidence="2" type="ORF">EKE94_08070</name>
</gene>
<accession>A0A438AJ84</accession>
<dbReference type="AlphaFoldDB" id="A0A438AJ84"/>
<keyword evidence="1" id="KW-0732">Signal</keyword>
<dbReference type="RefSeq" id="WP_127906075.1">
    <property type="nucleotide sequence ID" value="NZ_RQXX01000002.1"/>
</dbReference>
<evidence type="ECO:0000256" key="1">
    <source>
        <dbReference type="SAM" id="SignalP"/>
    </source>
</evidence>
<keyword evidence="3" id="KW-1185">Reference proteome</keyword>
<evidence type="ECO:0000313" key="2">
    <source>
        <dbReference type="EMBL" id="RVV98841.1"/>
    </source>
</evidence>